<feature type="domain" description="N-terminal Ras-GEF" evidence="5">
    <location>
        <begin position="513"/>
        <end position="645"/>
    </location>
</feature>
<organism evidence="6 7">
    <name type="scientific">Malassezia vespertilionis</name>
    <dbReference type="NCBI Taxonomy" id="2020962"/>
    <lineage>
        <taxon>Eukaryota</taxon>
        <taxon>Fungi</taxon>
        <taxon>Dikarya</taxon>
        <taxon>Basidiomycota</taxon>
        <taxon>Ustilaginomycotina</taxon>
        <taxon>Malasseziomycetes</taxon>
        <taxon>Malasseziales</taxon>
        <taxon>Malasseziaceae</taxon>
        <taxon>Malassezia</taxon>
    </lineage>
</organism>
<dbReference type="PANTHER" id="PTHR23113:SF363">
    <property type="entry name" value="PROTEIN SON OF SEVENLESS"/>
    <property type="match status" value="1"/>
</dbReference>
<feature type="region of interest" description="Disordered" evidence="3">
    <location>
        <begin position="53"/>
        <end position="102"/>
    </location>
</feature>
<dbReference type="GO" id="GO:0007265">
    <property type="term" value="P:Ras protein signal transduction"/>
    <property type="evidence" value="ECO:0007669"/>
    <property type="project" value="TreeGrafter"/>
</dbReference>
<dbReference type="GO" id="GO:0005886">
    <property type="term" value="C:plasma membrane"/>
    <property type="evidence" value="ECO:0007669"/>
    <property type="project" value="TreeGrafter"/>
</dbReference>
<dbReference type="RefSeq" id="XP_056061739.1">
    <property type="nucleotide sequence ID" value="XM_056205764.1"/>
</dbReference>
<feature type="compositionally biased region" description="Polar residues" evidence="3">
    <location>
        <begin position="672"/>
        <end position="684"/>
    </location>
</feature>
<name>A0A2N1JE06_9BASI</name>
<reference evidence="6 7" key="1">
    <citation type="submission" date="2017-10" db="EMBL/GenBank/DDBJ databases">
        <title>A novel species of cold-tolerant Malassezia isolated from bats.</title>
        <authorList>
            <person name="Lorch J.M."/>
            <person name="Palmer J.M."/>
            <person name="Vanderwolf K.J."/>
            <person name="Schmidt K.Z."/>
            <person name="Verant M.L."/>
            <person name="Weller T.J."/>
            <person name="Blehert D.S."/>
        </authorList>
    </citation>
    <scope>NUCLEOTIDE SEQUENCE [LARGE SCALE GENOMIC DNA]</scope>
    <source>
        <strain evidence="6 7">NWHC:44797-103</strain>
    </source>
</reference>
<dbReference type="GeneID" id="80900415"/>
<dbReference type="EMBL" id="KZ454988">
    <property type="protein sequence ID" value="PKI84779.1"/>
    <property type="molecule type" value="Genomic_DNA"/>
</dbReference>
<dbReference type="InterPro" id="IPR000651">
    <property type="entry name" value="Ras-like_Gua-exchang_fac_N"/>
</dbReference>
<evidence type="ECO:0000313" key="6">
    <source>
        <dbReference type="EMBL" id="PKI84779.1"/>
    </source>
</evidence>
<dbReference type="InterPro" id="IPR008937">
    <property type="entry name" value="Ras-like_GEF"/>
</dbReference>
<dbReference type="OrthoDB" id="10254377at2759"/>
<keyword evidence="1 2" id="KW-0344">Guanine-nucleotide releasing factor</keyword>
<evidence type="ECO:0000259" key="4">
    <source>
        <dbReference type="PROSITE" id="PS50009"/>
    </source>
</evidence>
<feature type="compositionally biased region" description="Basic and acidic residues" evidence="3">
    <location>
        <begin position="688"/>
        <end position="700"/>
    </location>
</feature>
<feature type="region of interest" description="Disordered" evidence="3">
    <location>
        <begin position="330"/>
        <end position="356"/>
    </location>
</feature>
<sequence length="1123" mass="124232">MRLGRFCATFGMFLRKTRSTDEVRARAQKSADGGLKGMGKRLKNKRSFRLFRSPRLDEPMPMHQQEAHSPPLTDLTAPPPMFPEPEHPESSSGYGAAHAPAGFGAEGANQASMQMDQMHLFGDSRAPLTAMRIPRQHLPVEEGGYVTQGTFAAQPVQPVQHAQVPYRATEQQSQMQFASGAQPEYRFDSQRAPLSTGDGHAMPVPELAQLHQAQDTEYVAGQRYDDDLLQAYDPDTSFQTSFTSASEHIPSTMPMSSSPQPPVFARHGDVHEWQDVRAGNVASVPMGAQMSPVMETKHRAAAGSLGAGTTRSYATPPVASAPLLASPNAVLAPPAAPPRSAPPSSTSNAPSVPLTQSAPIVPTPFAQHTSMPDSVVRVDSLLGAQFVLYDDPCVQSLKTPAPNAPHALPVAWTYDDWFAEFSAHGQGHDDDITAIVGCNNPSIVDPDAHASIMAFAAFGSTLRYEPSRSCMYDMASRVAREGTEVMSLAAADKTSSTVPITARARNLALLVPTRHVVLAATPHRLIAEMTSGSSPGLTEDILLCYRSYFNALHLFGLLRSRLVWAVHSLSNELKHKCAVHVLSSTLAAFTLWVEEYYAMDFAQHAELQRNLLHFVTEEAQAASAWQLDAAVDDAAGLRDAMHKLYLLVTGHQEPADTAASSRTPSLGHRKSPSLQKVKSFTRLFSGNKRAEDESGHKREPSGGWGHKRAPSSSGLRRKVRMDEATPAPDAPDEHRHFRRYEPPQDKEGCTDTDDVDQDANLSQLEKHLDGLGAGIDNAAQTRTRTQDGPVQWIPSHANASWKDAQRLSTLVHCPLGKTSAPGTWPARESLLLSQRSNTIAKQLSQVEKQLFAMVHWKELLELSWDQQTVQQELWQREYQEYVAWRISHAGTPDKLPATLDKVAVTHMLIARFNRTCAWVASHIVMTDEFSERVVILSKFIRIAWHCYLLGNMATVSQILFGLQSPWIARLLETWRQVGAWEMRIFQALRRLTSPHDQFLYLRQSMLRDLQMMHGGSVHMHIPFFGTFVMDLAANDALSCYVDASLVPNMMPFYDDQELSQSWDALLNLYRLRMKAMIVRDFKRLQRASLAMPDMDIDVPILAETLQLDTLSTTQIQNASLALE</sequence>
<feature type="region of interest" description="Disordered" evidence="3">
    <location>
        <begin position="654"/>
        <end position="755"/>
    </location>
</feature>
<dbReference type="Pfam" id="PF00618">
    <property type="entry name" value="RasGEF_N"/>
    <property type="match status" value="1"/>
</dbReference>
<dbReference type="Proteomes" id="UP000232875">
    <property type="component" value="Unassembled WGS sequence"/>
</dbReference>
<dbReference type="InterPro" id="IPR036964">
    <property type="entry name" value="RASGEF_cat_dom_sf"/>
</dbReference>
<dbReference type="Gene3D" id="1.20.870.10">
    <property type="entry name" value="Son of sevenless (SoS) protein Chain: S domain 1"/>
    <property type="match status" value="1"/>
</dbReference>
<dbReference type="InterPro" id="IPR023578">
    <property type="entry name" value="Ras_GEF_dom_sf"/>
</dbReference>
<gene>
    <name evidence="6" type="primary">LTE1</name>
    <name evidence="6" type="ORF">MVES_000856</name>
</gene>
<feature type="compositionally biased region" description="Low complexity" evidence="3">
    <location>
        <begin position="342"/>
        <end position="353"/>
    </location>
</feature>
<evidence type="ECO:0000256" key="2">
    <source>
        <dbReference type="PROSITE-ProRule" id="PRU00168"/>
    </source>
</evidence>
<evidence type="ECO:0000256" key="1">
    <source>
        <dbReference type="ARBA" id="ARBA00022658"/>
    </source>
</evidence>
<accession>A0A2N1JE06</accession>
<protein>
    <submittedName>
        <fullName evidence="6">Lte1p</fullName>
    </submittedName>
</protein>
<dbReference type="GO" id="GO:0005085">
    <property type="term" value="F:guanyl-nucleotide exchange factor activity"/>
    <property type="evidence" value="ECO:0007669"/>
    <property type="project" value="UniProtKB-KW"/>
</dbReference>
<feature type="domain" description="Ras-GEF" evidence="4">
    <location>
        <begin position="835"/>
        <end position="1118"/>
    </location>
</feature>
<dbReference type="Pfam" id="PF00617">
    <property type="entry name" value="RasGEF"/>
    <property type="match status" value="1"/>
</dbReference>
<dbReference type="AlphaFoldDB" id="A0A2N1JE06"/>
<dbReference type="Gene3D" id="1.10.840.10">
    <property type="entry name" value="Ras guanine-nucleotide exchange factors catalytic domain"/>
    <property type="match status" value="1"/>
</dbReference>
<dbReference type="STRING" id="2020962.A0A2N1JE06"/>
<feature type="compositionally biased region" description="Basic residues" evidence="3">
    <location>
        <begin position="705"/>
        <end position="719"/>
    </location>
</feature>
<feature type="compositionally biased region" description="Basic and acidic residues" evidence="3">
    <location>
        <begin position="731"/>
        <end position="749"/>
    </location>
</feature>
<dbReference type="PROSITE" id="PS50009">
    <property type="entry name" value="RASGEF_CAT"/>
    <property type="match status" value="1"/>
</dbReference>
<evidence type="ECO:0000259" key="5">
    <source>
        <dbReference type="PROSITE" id="PS50212"/>
    </source>
</evidence>
<evidence type="ECO:0000256" key="3">
    <source>
        <dbReference type="SAM" id="MobiDB-lite"/>
    </source>
</evidence>
<dbReference type="SUPFAM" id="SSF48366">
    <property type="entry name" value="Ras GEF"/>
    <property type="match status" value="1"/>
</dbReference>
<evidence type="ECO:0000313" key="7">
    <source>
        <dbReference type="Proteomes" id="UP000232875"/>
    </source>
</evidence>
<proteinExistence type="predicted"/>
<keyword evidence="7" id="KW-1185">Reference proteome</keyword>
<dbReference type="SMART" id="SM00147">
    <property type="entry name" value="RasGEF"/>
    <property type="match status" value="1"/>
</dbReference>
<dbReference type="PANTHER" id="PTHR23113">
    <property type="entry name" value="GUANINE NUCLEOTIDE EXCHANGE FACTOR"/>
    <property type="match status" value="1"/>
</dbReference>
<dbReference type="InterPro" id="IPR001895">
    <property type="entry name" value="RASGEF_cat_dom"/>
</dbReference>
<dbReference type="PROSITE" id="PS50212">
    <property type="entry name" value="RASGEF_NTER"/>
    <property type="match status" value="1"/>
</dbReference>